<protein>
    <submittedName>
        <fullName evidence="1">Uncharacterized protein</fullName>
    </submittedName>
</protein>
<gene>
    <name evidence="1" type="ORF">I6N98_01495</name>
</gene>
<keyword evidence="2" id="KW-1185">Reference proteome</keyword>
<evidence type="ECO:0000313" key="2">
    <source>
        <dbReference type="Proteomes" id="UP000596063"/>
    </source>
</evidence>
<organism evidence="1 2">
    <name type="scientific">Spongiibacter nanhainus</name>
    <dbReference type="NCBI Taxonomy" id="2794344"/>
    <lineage>
        <taxon>Bacteria</taxon>
        <taxon>Pseudomonadati</taxon>
        <taxon>Pseudomonadota</taxon>
        <taxon>Gammaproteobacteria</taxon>
        <taxon>Cellvibrionales</taxon>
        <taxon>Spongiibacteraceae</taxon>
        <taxon>Spongiibacter</taxon>
    </lineage>
</organism>
<dbReference type="KEGG" id="snan:I6N98_01495"/>
<dbReference type="Proteomes" id="UP000596063">
    <property type="component" value="Chromosome"/>
</dbReference>
<dbReference type="RefSeq" id="WP_198570069.1">
    <property type="nucleotide sequence ID" value="NZ_CP066167.1"/>
</dbReference>
<dbReference type="EMBL" id="CP066167">
    <property type="protein sequence ID" value="QQD18578.1"/>
    <property type="molecule type" value="Genomic_DNA"/>
</dbReference>
<evidence type="ECO:0000313" key="1">
    <source>
        <dbReference type="EMBL" id="QQD18578.1"/>
    </source>
</evidence>
<dbReference type="AlphaFoldDB" id="A0A7T4UQV0"/>
<proteinExistence type="predicted"/>
<sequence>MSIAGNWDIVLNTPMGKQKGKMSANVDGGELAGEILSPLGAILIEDGKTDGDSAQWNCKVTTPIAMTLEFDVTVDGDDLKGEVKVGPMGKNSVEGTRAS</sequence>
<reference evidence="1 2" key="1">
    <citation type="submission" date="2020-12" db="EMBL/GenBank/DDBJ databases">
        <authorList>
            <person name="Shan Y."/>
        </authorList>
    </citation>
    <scope>NUCLEOTIDE SEQUENCE [LARGE SCALE GENOMIC DNA]</scope>
    <source>
        <strain evidence="2">csc3.9</strain>
    </source>
</reference>
<accession>A0A7T4UQV0</accession>
<name>A0A7T4UQV0_9GAMM</name>